<dbReference type="RefSeq" id="WP_340329320.1">
    <property type="nucleotide sequence ID" value="NZ_JAZHOF010000003.1"/>
</dbReference>
<comment type="caution">
    <text evidence="1">The sequence shown here is derived from an EMBL/GenBank/DDBJ whole genome shotgun (WGS) entry which is preliminary data.</text>
</comment>
<keyword evidence="2" id="KW-1185">Reference proteome</keyword>
<gene>
    <name evidence="1" type="ORF">V3328_09080</name>
</gene>
<dbReference type="AlphaFoldDB" id="A0AAW9RUA0"/>
<sequence>MKPAPMKPDTPHIAGIEIGDLAGLDLQSLRQHWRTLYQCEPPVRMSRELLMQAIAYRLQEQKYGGLSRTMKRKLAEAAKQGAGSKNGGRSKASVHRTFKPGTRFLREWQGRTHEVTATADGCFVYRGTTYKSLSAIAREITGTRWSGPGFFGLSRQSRANGKSPQR</sequence>
<evidence type="ECO:0000313" key="2">
    <source>
        <dbReference type="Proteomes" id="UP001378188"/>
    </source>
</evidence>
<accession>A0AAW9RUA0</accession>
<protein>
    <submittedName>
        <fullName evidence="1">DUF2924 domain-containing protein</fullName>
    </submittedName>
</protein>
<name>A0AAW9RUA0_9HYPH</name>
<reference evidence="1 2" key="1">
    <citation type="submission" date="2024-02" db="EMBL/GenBank/DDBJ databases">
        <title>Genome analysis and characterization of Microbaculum marinisediminis sp. nov., isolated from marine sediment.</title>
        <authorList>
            <person name="Du Z.-J."/>
            <person name="Ye Y.-Q."/>
            <person name="Zhang Z.-R."/>
            <person name="Yuan S.-M."/>
            <person name="Zhang X.-Y."/>
        </authorList>
    </citation>
    <scope>NUCLEOTIDE SEQUENCE [LARGE SCALE GENOMIC DNA]</scope>
    <source>
        <strain evidence="1 2">SDUM1044001</strain>
    </source>
</reference>
<dbReference type="EMBL" id="JAZHOF010000003">
    <property type="protein sequence ID" value="MEJ8571623.1"/>
    <property type="molecule type" value="Genomic_DNA"/>
</dbReference>
<proteinExistence type="predicted"/>
<dbReference type="Pfam" id="PF11149">
    <property type="entry name" value="DUF2924"/>
    <property type="match status" value="1"/>
</dbReference>
<dbReference type="InterPro" id="IPR021322">
    <property type="entry name" value="DUF2924"/>
</dbReference>
<organism evidence="1 2">
    <name type="scientific">Microbaculum marinum</name>
    <dbReference type="NCBI Taxonomy" id="1764581"/>
    <lineage>
        <taxon>Bacteria</taxon>
        <taxon>Pseudomonadati</taxon>
        <taxon>Pseudomonadota</taxon>
        <taxon>Alphaproteobacteria</taxon>
        <taxon>Hyphomicrobiales</taxon>
        <taxon>Tepidamorphaceae</taxon>
        <taxon>Microbaculum</taxon>
    </lineage>
</organism>
<evidence type="ECO:0000313" key="1">
    <source>
        <dbReference type="EMBL" id="MEJ8571623.1"/>
    </source>
</evidence>
<dbReference type="Proteomes" id="UP001378188">
    <property type="component" value="Unassembled WGS sequence"/>
</dbReference>